<accession>A0A517ST41</accession>
<organism evidence="8 9">
    <name type="scientific">Stieleria bergensis</name>
    <dbReference type="NCBI Taxonomy" id="2528025"/>
    <lineage>
        <taxon>Bacteria</taxon>
        <taxon>Pseudomonadati</taxon>
        <taxon>Planctomycetota</taxon>
        <taxon>Planctomycetia</taxon>
        <taxon>Pirellulales</taxon>
        <taxon>Pirellulaceae</taxon>
        <taxon>Stieleria</taxon>
    </lineage>
</organism>
<keyword evidence="2 5" id="KW-0378">Hydrolase</keyword>
<keyword evidence="4 5" id="KW-0443">Lipid metabolism</keyword>
<dbReference type="Gene3D" id="2.60.120.10">
    <property type="entry name" value="Jelly Rolls"/>
    <property type="match status" value="1"/>
</dbReference>
<proteinExistence type="inferred from homology"/>
<gene>
    <name evidence="8" type="primary">rssA_2</name>
    <name evidence="8" type="ORF">SV7mr_17990</name>
</gene>
<reference evidence="8 9" key="1">
    <citation type="submission" date="2019-02" db="EMBL/GenBank/DDBJ databases">
        <title>Deep-cultivation of Planctomycetes and their phenomic and genomic characterization uncovers novel biology.</title>
        <authorList>
            <person name="Wiegand S."/>
            <person name="Jogler M."/>
            <person name="Boedeker C."/>
            <person name="Pinto D."/>
            <person name="Vollmers J."/>
            <person name="Rivas-Marin E."/>
            <person name="Kohn T."/>
            <person name="Peeters S.H."/>
            <person name="Heuer A."/>
            <person name="Rast P."/>
            <person name="Oberbeckmann S."/>
            <person name="Bunk B."/>
            <person name="Jeske O."/>
            <person name="Meyerdierks A."/>
            <person name="Storesund J.E."/>
            <person name="Kallscheuer N."/>
            <person name="Luecker S."/>
            <person name="Lage O.M."/>
            <person name="Pohl T."/>
            <person name="Merkel B.J."/>
            <person name="Hornburger P."/>
            <person name="Mueller R.-W."/>
            <person name="Bruemmer F."/>
            <person name="Labrenz M."/>
            <person name="Spormann A.M."/>
            <person name="Op den Camp H."/>
            <person name="Overmann J."/>
            <person name="Amann R."/>
            <person name="Jetten M.S.M."/>
            <person name="Mascher T."/>
            <person name="Medema M.H."/>
            <person name="Devos D.P."/>
            <person name="Kaster A.-K."/>
            <person name="Ovreas L."/>
            <person name="Rohde M."/>
            <person name="Galperin M.Y."/>
            <person name="Jogler C."/>
        </authorList>
    </citation>
    <scope>NUCLEOTIDE SEQUENCE [LARGE SCALE GENOMIC DNA]</scope>
    <source>
        <strain evidence="8 9">SV_7m_r</strain>
    </source>
</reference>
<dbReference type="Pfam" id="PF01734">
    <property type="entry name" value="Patatin"/>
    <property type="match status" value="1"/>
</dbReference>
<feature type="domain" description="PNPLA" evidence="7">
    <location>
        <begin position="344"/>
        <end position="508"/>
    </location>
</feature>
<dbReference type="SMART" id="SM00100">
    <property type="entry name" value="cNMP"/>
    <property type="match status" value="1"/>
</dbReference>
<evidence type="ECO:0000256" key="5">
    <source>
        <dbReference type="PROSITE-ProRule" id="PRU01161"/>
    </source>
</evidence>
<dbReference type="SUPFAM" id="SSF51206">
    <property type="entry name" value="cAMP-binding domain-like"/>
    <property type="match status" value="1"/>
</dbReference>
<dbReference type="Proteomes" id="UP000315003">
    <property type="component" value="Chromosome"/>
</dbReference>
<comment type="caution">
    <text evidence="5">Lacks conserved residue(s) required for the propagation of feature annotation.</text>
</comment>
<dbReference type="InterPro" id="IPR050301">
    <property type="entry name" value="NTE"/>
</dbReference>
<evidence type="ECO:0000256" key="1">
    <source>
        <dbReference type="ARBA" id="ARBA00006636"/>
    </source>
</evidence>
<dbReference type="AlphaFoldDB" id="A0A517ST41"/>
<dbReference type="Gene3D" id="3.40.1090.10">
    <property type="entry name" value="Cytosolic phospholipase A2 catalytic domain"/>
    <property type="match status" value="2"/>
</dbReference>
<evidence type="ECO:0000259" key="7">
    <source>
        <dbReference type="PROSITE" id="PS51635"/>
    </source>
</evidence>
<evidence type="ECO:0000313" key="9">
    <source>
        <dbReference type="Proteomes" id="UP000315003"/>
    </source>
</evidence>
<dbReference type="RefSeq" id="WP_145271077.1">
    <property type="nucleotide sequence ID" value="NZ_CP036272.1"/>
</dbReference>
<dbReference type="OrthoDB" id="9770965at2"/>
<dbReference type="InterPro" id="IPR016035">
    <property type="entry name" value="Acyl_Trfase/lysoPLipase"/>
</dbReference>
<feature type="domain" description="Cyclic nucleotide-binding" evidence="6">
    <location>
        <begin position="21"/>
        <end position="123"/>
    </location>
</feature>
<dbReference type="PROSITE" id="PS50042">
    <property type="entry name" value="CNMP_BINDING_3"/>
    <property type="match status" value="1"/>
</dbReference>
<dbReference type="Pfam" id="PF00027">
    <property type="entry name" value="cNMP_binding"/>
    <property type="match status" value="1"/>
</dbReference>
<dbReference type="PROSITE" id="PS01237">
    <property type="entry name" value="UPF0028"/>
    <property type="match status" value="1"/>
</dbReference>
<feature type="short sequence motif" description="DGA/G" evidence="5">
    <location>
        <begin position="495"/>
        <end position="497"/>
    </location>
</feature>
<dbReference type="CDD" id="cd00038">
    <property type="entry name" value="CAP_ED"/>
    <property type="match status" value="1"/>
</dbReference>
<keyword evidence="9" id="KW-1185">Reference proteome</keyword>
<feature type="active site" description="Proton acceptor" evidence="5">
    <location>
        <position position="495"/>
    </location>
</feature>
<name>A0A517ST41_9BACT</name>
<dbReference type="EMBL" id="CP036272">
    <property type="protein sequence ID" value="QDT59292.1"/>
    <property type="molecule type" value="Genomic_DNA"/>
</dbReference>
<keyword evidence="3 5" id="KW-0442">Lipid degradation</keyword>
<comment type="similarity">
    <text evidence="1">Belongs to the NTE family.</text>
</comment>
<evidence type="ECO:0000259" key="6">
    <source>
        <dbReference type="PROSITE" id="PS50042"/>
    </source>
</evidence>
<dbReference type="PANTHER" id="PTHR14226:SF76">
    <property type="entry name" value="NTE FAMILY PROTEIN RSSA"/>
    <property type="match status" value="1"/>
</dbReference>
<evidence type="ECO:0000256" key="2">
    <source>
        <dbReference type="ARBA" id="ARBA00022801"/>
    </source>
</evidence>
<dbReference type="InterPro" id="IPR001423">
    <property type="entry name" value="LysoPLipase_patatin_CS"/>
</dbReference>
<protein>
    <submittedName>
        <fullName evidence="8">NTE family protein RssA</fullName>
    </submittedName>
</protein>
<dbReference type="InterPro" id="IPR014710">
    <property type="entry name" value="RmlC-like_jellyroll"/>
</dbReference>
<dbReference type="GO" id="GO:0004622">
    <property type="term" value="F:phosphatidylcholine lysophospholipase activity"/>
    <property type="evidence" value="ECO:0007669"/>
    <property type="project" value="InterPro"/>
</dbReference>
<dbReference type="PROSITE" id="PS51635">
    <property type="entry name" value="PNPLA"/>
    <property type="match status" value="1"/>
</dbReference>
<dbReference type="PANTHER" id="PTHR14226">
    <property type="entry name" value="NEUROPATHY TARGET ESTERASE/SWISS CHEESE D.MELANOGASTER"/>
    <property type="match status" value="1"/>
</dbReference>
<dbReference type="SUPFAM" id="SSF52151">
    <property type="entry name" value="FabD/lysophospholipase-like"/>
    <property type="match status" value="1"/>
</dbReference>
<evidence type="ECO:0000256" key="4">
    <source>
        <dbReference type="ARBA" id="ARBA00023098"/>
    </source>
</evidence>
<evidence type="ECO:0000256" key="3">
    <source>
        <dbReference type="ARBA" id="ARBA00022963"/>
    </source>
</evidence>
<dbReference type="InterPro" id="IPR000595">
    <property type="entry name" value="cNMP-bd_dom"/>
</dbReference>
<feature type="short sequence motif" description="GXSXG" evidence="5">
    <location>
        <begin position="375"/>
        <end position="379"/>
    </location>
</feature>
<dbReference type="GO" id="GO:0046470">
    <property type="term" value="P:phosphatidylcholine metabolic process"/>
    <property type="evidence" value="ECO:0007669"/>
    <property type="project" value="InterPro"/>
</dbReference>
<sequence>MELADATAKSLLIADLSRLQWTQGLELEVIEEIADCAQYLQVADGDVVHRAGQPMTSVYFLTRGRVKVTVVDLFGKELMERYLMRGHCIGLFAVADQEKAAVDAVASEPAWILKLDADQLYRLAAKHRTFQFNLFRLASSQVRKLVNVDRQRDKPSAVAIVHHCQQTREITTGVLERLVDLGEEPCVASDDVDWIPPNGVLFRSLLDDSGSVLPLEASEQQLRAWSQSQRVVVDVDANHDWENLLRLLRFSDTLLWCVHPKDASETLKVLQRLTDQVSGWREKICLVWLLDHGDYTSPYAPDLDALVDRAFKVSFSAPLSHQGGLLNQGVERIVHHLRGVQIGLALGGGAARGMAHLGVLKALENNGIFIDMLAGTSAGAMTGVMYSYGLEIDHNINCFRRDLRLPWLFRLLPGGGYWYLLYKYRRGQFDSMLRQYLGDAFLSQLAIPTYTVTVDLVKGGPVVRAEGDAVRSILESINLPGLSQPLLNEREALVDGGLVNNIPADVLVEKGCNFVIASSVTASLEQMFSGIDSHRGLVRSRKPSTLQVLLRGHLVQSHNMNAVGVQPADVVISPDVTGFDLSEFERTDEMARIGEQAGELMVSSIWKKLSMLDPQLFPVKAEPSAHSSAADSD</sequence>
<dbReference type="InterPro" id="IPR018490">
    <property type="entry name" value="cNMP-bd_dom_sf"/>
</dbReference>
<evidence type="ECO:0000313" key="8">
    <source>
        <dbReference type="EMBL" id="QDT59292.1"/>
    </source>
</evidence>
<dbReference type="GO" id="GO:0016042">
    <property type="term" value="P:lipid catabolic process"/>
    <property type="evidence" value="ECO:0007669"/>
    <property type="project" value="UniProtKB-UniRule"/>
</dbReference>
<dbReference type="InterPro" id="IPR002641">
    <property type="entry name" value="PNPLA_dom"/>
</dbReference>
<feature type="active site" description="Nucleophile" evidence="5">
    <location>
        <position position="377"/>
    </location>
</feature>